<dbReference type="EMBL" id="JANIID010000035">
    <property type="protein sequence ID" value="MCQ8773901.1"/>
    <property type="molecule type" value="Genomic_DNA"/>
</dbReference>
<dbReference type="AlphaFoldDB" id="A0A9X2LLC7"/>
<evidence type="ECO:0000313" key="3">
    <source>
        <dbReference type="Proteomes" id="UP001142374"/>
    </source>
</evidence>
<protein>
    <submittedName>
        <fullName evidence="2">Isocitrate lyase/phosphoenolpyruvate mutase family protein</fullName>
    </submittedName>
</protein>
<dbReference type="InterPro" id="IPR039556">
    <property type="entry name" value="ICL/PEPM"/>
</dbReference>
<gene>
    <name evidence="2" type="ORF">NQU55_29695</name>
</gene>
<name>A0A9X2LLC7_9ACTN</name>
<comment type="similarity">
    <text evidence="1">Belongs to the isocitrate lyase/PEP mutase superfamily. PEP mutase family.</text>
</comment>
<dbReference type="PANTHER" id="PTHR42905">
    <property type="entry name" value="PHOSPHOENOLPYRUVATE CARBOXYLASE"/>
    <property type="match status" value="1"/>
</dbReference>
<dbReference type="GO" id="GO:0016829">
    <property type="term" value="F:lyase activity"/>
    <property type="evidence" value="ECO:0007669"/>
    <property type="project" value="UniProtKB-KW"/>
</dbReference>
<keyword evidence="2" id="KW-0456">Lyase</keyword>
<dbReference type="CDD" id="cd00377">
    <property type="entry name" value="ICL_PEPM"/>
    <property type="match status" value="1"/>
</dbReference>
<comment type="caution">
    <text evidence="2">The sequence shown here is derived from an EMBL/GenBank/DDBJ whole genome shotgun (WGS) entry which is preliminary data.</text>
</comment>
<dbReference type="InterPro" id="IPR040442">
    <property type="entry name" value="Pyrv_kinase-like_dom_sf"/>
</dbReference>
<sequence>MLRTQSPSFRSLVERGSIVRVAGAHDAIGAVLAQNAGFDAVWASSLEVSAARCLPDASVLTMTEYLESAANMQKALHIPVVADCDTGYGGNLNVAHMVLEYEAAGITAVAMEDKLFPKMNSFAAHDHTLLDTEAFAAKIRTAKSVQSTDDFFVIARTEALISGLGVDEALRRCHAYADAGADAVLIHSKLKSREQIEEFLRGWENRRPVVVVPTTYPDWHVDEVERAGVSTVIYANQGLRATITSLRDAYRTIYETGSSVELEGTIAPVSDIFELQQLAAWQKLEA</sequence>
<dbReference type="SUPFAM" id="SSF51621">
    <property type="entry name" value="Phosphoenolpyruvate/pyruvate domain"/>
    <property type="match status" value="1"/>
</dbReference>
<evidence type="ECO:0000313" key="2">
    <source>
        <dbReference type="EMBL" id="MCQ8773901.1"/>
    </source>
</evidence>
<dbReference type="Gene3D" id="3.20.20.60">
    <property type="entry name" value="Phosphoenolpyruvate-binding domains"/>
    <property type="match status" value="1"/>
</dbReference>
<dbReference type="Proteomes" id="UP001142374">
    <property type="component" value="Unassembled WGS sequence"/>
</dbReference>
<dbReference type="RefSeq" id="WP_168092480.1">
    <property type="nucleotide sequence ID" value="NZ_JAATER010000075.1"/>
</dbReference>
<evidence type="ECO:0000256" key="1">
    <source>
        <dbReference type="ARBA" id="ARBA00038455"/>
    </source>
</evidence>
<reference evidence="2" key="1">
    <citation type="submission" date="2022-06" db="EMBL/GenBank/DDBJ databases">
        <title>WGS of actinobacteria.</title>
        <authorList>
            <person name="Thawai C."/>
        </authorList>
    </citation>
    <scope>NUCLEOTIDE SEQUENCE</scope>
    <source>
        <strain evidence="2">AA8</strain>
    </source>
</reference>
<proteinExistence type="inferred from homology"/>
<dbReference type="PANTHER" id="PTHR42905:SF7">
    <property type="entry name" value="PHOSPHOENOLPYRUVATE PHOSPHOMUTASE"/>
    <property type="match status" value="1"/>
</dbReference>
<accession>A0A9X2LLC7</accession>
<dbReference type="InterPro" id="IPR015813">
    <property type="entry name" value="Pyrv/PenolPyrv_kinase-like_dom"/>
</dbReference>
<dbReference type="Pfam" id="PF13714">
    <property type="entry name" value="PEP_mutase"/>
    <property type="match status" value="1"/>
</dbReference>
<keyword evidence="3" id="KW-1185">Reference proteome</keyword>
<organism evidence="2 3">
    <name type="scientific">Streptomyces telluris</name>
    <dbReference type="NCBI Taxonomy" id="2720021"/>
    <lineage>
        <taxon>Bacteria</taxon>
        <taxon>Bacillati</taxon>
        <taxon>Actinomycetota</taxon>
        <taxon>Actinomycetes</taxon>
        <taxon>Kitasatosporales</taxon>
        <taxon>Streptomycetaceae</taxon>
        <taxon>Streptomyces</taxon>
    </lineage>
</organism>